<dbReference type="InterPro" id="IPR036390">
    <property type="entry name" value="WH_DNA-bd_sf"/>
</dbReference>
<dbReference type="PANTHER" id="PTHR42756:SF1">
    <property type="entry name" value="TRANSCRIPTIONAL REPRESSOR OF EMRAB OPERON"/>
    <property type="match status" value="1"/>
</dbReference>
<organism evidence="5 6">
    <name type="scientific">Aureibacillus halotolerans</name>
    <dbReference type="NCBI Taxonomy" id="1508390"/>
    <lineage>
        <taxon>Bacteria</taxon>
        <taxon>Bacillati</taxon>
        <taxon>Bacillota</taxon>
        <taxon>Bacilli</taxon>
        <taxon>Bacillales</taxon>
        <taxon>Bacillaceae</taxon>
        <taxon>Aureibacillus</taxon>
    </lineage>
</organism>
<dbReference type="InterPro" id="IPR000835">
    <property type="entry name" value="HTH_MarR-typ"/>
</dbReference>
<dbReference type="GO" id="GO:0003700">
    <property type="term" value="F:DNA-binding transcription factor activity"/>
    <property type="evidence" value="ECO:0007669"/>
    <property type="project" value="InterPro"/>
</dbReference>
<dbReference type="Gene3D" id="1.10.10.10">
    <property type="entry name" value="Winged helix-like DNA-binding domain superfamily/Winged helix DNA-binding domain"/>
    <property type="match status" value="1"/>
</dbReference>
<keyword evidence="3" id="KW-0804">Transcription</keyword>
<evidence type="ECO:0000256" key="1">
    <source>
        <dbReference type="ARBA" id="ARBA00023015"/>
    </source>
</evidence>
<feature type="domain" description="HTH marR-type" evidence="4">
    <location>
        <begin position="7"/>
        <end position="139"/>
    </location>
</feature>
<dbReference type="SUPFAM" id="SSF46785">
    <property type="entry name" value="Winged helix' DNA-binding domain"/>
    <property type="match status" value="1"/>
</dbReference>
<evidence type="ECO:0000313" key="5">
    <source>
        <dbReference type="EMBL" id="TDQ39184.1"/>
    </source>
</evidence>
<dbReference type="PANTHER" id="PTHR42756">
    <property type="entry name" value="TRANSCRIPTIONAL REGULATOR, MARR"/>
    <property type="match status" value="1"/>
</dbReference>
<keyword evidence="2 5" id="KW-0238">DNA-binding</keyword>
<dbReference type="AlphaFoldDB" id="A0A4R6U800"/>
<dbReference type="Pfam" id="PF01047">
    <property type="entry name" value="MarR"/>
    <property type="match status" value="1"/>
</dbReference>
<dbReference type="PRINTS" id="PR00598">
    <property type="entry name" value="HTHMARR"/>
</dbReference>
<dbReference type="Proteomes" id="UP000295632">
    <property type="component" value="Unassembled WGS sequence"/>
</dbReference>
<reference evidence="5 6" key="1">
    <citation type="submission" date="2019-03" db="EMBL/GenBank/DDBJ databases">
        <title>Genomic Encyclopedia of Type Strains, Phase IV (KMG-IV): sequencing the most valuable type-strain genomes for metagenomic binning, comparative biology and taxonomic classification.</title>
        <authorList>
            <person name="Goeker M."/>
        </authorList>
    </citation>
    <scope>NUCLEOTIDE SEQUENCE [LARGE SCALE GENOMIC DNA]</scope>
    <source>
        <strain evidence="5 6">DSM 28697</strain>
    </source>
</reference>
<dbReference type="EMBL" id="SNYJ01000008">
    <property type="protein sequence ID" value="TDQ39184.1"/>
    <property type="molecule type" value="Genomic_DNA"/>
</dbReference>
<dbReference type="PROSITE" id="PS50995">
    <property type="entry name" value="HTH_MARR_2"/>
    <property type="match status" value="1"/>
</dbReference>
<gene>
    <name evidence="5" type="ORF">EV213_108134</name>
</gene>
<dbReference type="GO" id="GO:0003677">
    <property type="term" value="F:DNA binding"/>
    <property type="evidence" value="ECO:0007669"/>
    <property type="project" value="UniProtKB-KW"/>
</dbReference>
<evidence type="ECO:0000313" key="6">
    <source>
        <dbReference type="Proteomes" id="UP000295632"/>
    </source>
</evidence>
<protein>
    <submittedName>
        <fullName evidence="5">DNA-binding MarR family transcriptional regulator</fullName>
    </submittedName>
</protein>
<name>A0A4R6U800_9BACI</name>
<evidence type="ECO:0000256" key="3">
    <source>
        <dbReference type="ARBA" id="ARBA00023163"/>
    </source>
</evidence>
<sequence>MTTITSVNQIERSLRSISGMLKQKGREILTNYPITPPQFQALQWLKEKGDLTIGELSHKLYLACSTTTDLVDRLEKNDLVRRVRDENDRRVVRIHIMDEGMRVITEVIEKRQAYLADILNGFEEADIPFIAKVLEKLDDSMAADRTRAKALK</sequence>
<evidence type="ECO:0000259" key="4">
    <source>
        <dbReference type="PROSITE" id="PS50995"/>
    </source>
</evidence>
<keyword evidence="6" id="KW-1185">Reference proteome</keyword>
<accession>A0A4R6U800</accession>
<keyword evidence="1" id="KW-0805">Transcription regulation</keyword>
<dbReference type="SMART" id="SM00347">
    <property type="entry name" value="HTH_MARR"/>
    <property type="match status" value="1"/>
</dbReference>
<evidence type="ECO:0000256" key="2">
    <source>
        <dbReference type="ARBA" id="ARBA00023125"/>
    </source>
</evidence>
<dbReference type="InterPro" id="IPR036388">
    <property type="entry name" value="WH-like_DNA-bd_sf"/>
</dbReference>
<comment type="caution">
    <text evidence="5">The sequence shown here is derived from an EMBL/GenBank/DDBJ whole genome shotgun (WGS) entry which is preliminary data.</text>
</comment>
<proteinExistence type="predicted"/>